<evidence type="ECO:0000313" key="2">
    <source>
        <dbReference type="EMBL" id="HGB31738.1"/>
    </source>
</evidence>
<sequence>MEEILNNQSGTTQLEKLTKDQRYYRKKKAKEKEKDEKLATYSSLSHFLLLVTIGLIGLLCYIGKSEKKKEIEKKEEKPIFPLLYIPMR</sequence>
<comment type="caution">
    <text evidence="2">The sequence shown here is derived from an EMBL/GenBank/DDBJ whole genome shotgun (WGS) entry which is preliminary data.</text>
</comment>
<organism evidence="2">
    <name type="scientific">Dictyoglomus turgidum</name>
    <dbReference type="NCBI Taxonomy" id="513050"/>
    <lineage>
        <taxon>Bacteria</taxon>
        <taxon>Pseudomonadati</taxon>
        <taxon>Dictyoglomota</taxon>
        <taxon>Dictyoglomia</taxon>
        <taxon>Dictyoglomales</taxon>
        <taxon>Dictyoglomaceae</taxon>
        <taxon>Dictyoglomus</taxon>
    </lineage>
</organism>
<keyword evidence="1" id="KW-0472">Membrane</keyword>
<evidence type="ECO:0000256" key="1">
    <source>
        <dbReference type="SAM" id="Phobius"/>
    </source>
</evidence>
<dbReference type="AlphaFoldDB" id="A0A7C3SP60"/>
<accession>A0A7C3SP60</accession>
<feature type="transmembrane region" description="Helical" evidence="1">
    <location>
        <begin position="44"/>
        <end position="63"/>
    </location>
</feature>
<gene>
    <name evidence="2" type="ORF">ENV35_07690</name>
</gene>
<reference evidence="2" key="1">
    <citation type="journal article" date="2020" name="mSystems">
        <title>Genome- and Community-Level Interaction Insights into Carbon Utilization and Element Cycling Functions of Hydrothermarchaeota in Hydrothermal Sediment.</title>
        <authorList>
            <person name="Zhou Z."/>
            <person name="Liu Y."/>
            <person name="Xu W."/>
            <person name="Pan J."/>
            <person name="Luo Z.H."/>
            <person name="Li M."/>
        </authorList>
    </citation>
    <scope>NUCLEOTIDE SEQUENCE [LARGE SCALE GENOMIC DNA]</scope>
    <source>
        <strain evidence="2">SpSt-751</strain>
    </source>
</reference>
<keyword evidence="1" id="KW-1133">Transmembrane helix</keyword>
<proteinExistence type="predicted"/>
<keyword evidence="1" id="KW-0812">Transmembrane</keyword>
<name>A0A7C3SP60_9BACT</name>
<protein>
    <submittedName>
        <fullName evidence="2">Uncharacterized protein</fullName>
    </submittedName>
</protein>
<dbReference type="EMBL" id="DTGA01000203">
    <property type="protein sequence ID" value="HGB31738.1"/>
    <property type="molecule type" value="Genomic_DNA"/>
</dbReference>